<keyword evidence="5 6" id="KW-0472">Membrane</keyword>
<feature type="domain" description="Major facilitator superfamily (MFS) profile" evidence="7">
    <location>
        <begin position="15"/>
        <end position="398"/>
    </location>
</feature>
<dbReference type="InterPro" id="IPR036259">
    <property type="entry name" value="MFS_trans_sf"/>
</dbReference>
<dbReference type="Pfam" id="PF07690">
    <property type="entry name" value="MFS_1"/>
    <property type="match status" value="1"/>
</dbReference>
<dbReference type="GO" id="GO:0022857">
    <property type="term" value="F:transmembrane transporter activity"/>
    <property type="evidence" value="ECO:0007669"/>
    <property type="project" value="InterPro"/>
</dbReference>
<feature type="transmembrane region" description="Helical" evidence="6">
    <location>
        <begin position="173"/>
        <end position="191"/>
    </location>
</feature>
<keyword evidence="2" id="KW-0813">Transport</keyword>
<dbReference type="Proteomes" id="UP000040453">
    <property type="component" value="Unassembled WGS sequence"/>
</dbReference>
<reference evidence="8 9" key="1">
    <citation type="submission" date="2014-11" db="EMBL/GenBank/DDBJ databases">
        <authorList>
            <person name="Urmite Genomes Urmite Genomes"/>
        </authorList>
    </citation>
    <scope>NUCLEOTIDE SEQUENCE [LARGE SCALE GENOMIC DNA]</scope>
    <source>
        <strain evidence="8 9">Oc5</strain>
    </source>
</reference>
<sequence length="410" mass="43918">MHLSKKSFAKRYYIVLLLLAILLIAATLRSPITSVGPLIPLFRGELEASNAMIGLVNTLPLLAFGLFSPFVPRISGKLGMEITLLIAMVFLSIGVFIRANGGMELLLFGTILTGMAIAVGNILMPGLIKSTFPYRMGLMTGIYSVSMNAFGALASGISVPIASISGFDWRHAMQIWSLLSAAAVVVLLLRLPARRSSGKKVFVDVKSQPSKAIFKSKIAWAVTFFMGLQSLIPYSLFTWLPDIFISKGFGESEAGWLIAIYQIGLIPTTFIAPIIAGRMQNQRLLGCSAGLLFFFGLLGTLFTSSHLIIVFLVLTGVGAGTAFSLAMMFFVLRTNSAMESAQLSGMAQSVGYIVASTGPLFLGTIADKTGGWTVPFIILMTAALIIAFLGTIAGKNEKISFESNKEPATK</sequence>
<evidence type="ECO:0000256" key="1">
    <source>
        <dbReference type="ARBA" id="ARBA00004651"/>
    </source>
</evidence>
<evidence type="ECO:0000256" key="4">
    <source>
        <dbReference type="ARBA" id="ARBA00022989"/>
    </source>
</evidence>
<feature type="transmembrane region" description="Helical" evidence="6">
    <location>
        <begin position="105"/>
        <end position="128"/>
    </location>
</feature>
<dbReference type="InterPro" id="IPR020846">
    <property type="entry name" value="MFS_dom"/>
</dbReference>
<dbReference type="CDD" id="cd17339">
    <property type="entry name" value="MFS_NIMT_CynX_like"/>
    <property type="match status" value="1"/>
</dbReference>
<evidence type="ECO:0000256" key="2">
    <source>
        <dbReference type="ARBA" id="ARBA00022448"/>
    </source>
</evidence>
<gene>
    <name evidence="8" type="primary">yycB_1</name>
    <name evidence="8" type="ORF">BN997_02020</name>
</gene>
<evidence type="ECO:0000259" key="7">
    <source>
        <dbReference type="PROSITE" id="PS50850"/>
    </source>
</evidence>
<proteinExistence type="predicted"/>
<dbReference type="InterPro" id="IPR052524">
    <property type="entry name" value="MFS_Cyanate_Porter"/>
</dbReference>
<dbReference type="PANTHER" id="PTHR23523">
    <property type="match status" value="1"/>
</dbReference>
<feature type="transmembrane region" description="Helical" evidence="6">
    <location>
        <begin position="256"/>
        <end position="277"/>
    </location>
</feature>
<evidence type="ECO:0000313" key="9">
    <source>
        <dbReference type="Proteomes" id="UP000040453"/>
    </source>
</evidence>
<protein>
    <submittedName>
        <fullName evidence="8">Putative transporter YycB</fullName>
    </submittedName>
</protein>
<organism evidence="8 9">
    <name type="scientific">Oceanobacillus oncorhynchi</name>
    <dbReference type="NCBI Taxonomy" id="545501"/>
    <lineage>
        <taxon>Bacteria</taxon>
        <taxon>Bacillati</taxon>
        <taxon>Bacillota</taxon>
        <taxon>Bacilli</taxon>
        <taxon>Bacillales</taxon>
        <taxon>Bacillaceae</taxon>
        <taxon>Oceanobacillus</taxon>
    </lineage>
</organism>
<keyword evidence="9" id="KW-1185">Reference proteome</keyword>
<comment type="subcellular location">
    <subcellularLocation>
        <location evidence="1">Cell membrane</location>
        <topology evidence="1">Multi-pass membrane protein</topology>
    </subcellularLocation>
</comment>
<feature type="transmembrane region" description="Helical" evidence="6">
    <location>
        <begin position="308"/>
        <end position="331"/>
    </location>
</feature>
<dbReference type="PROSITE" id="PS50850">
    <property type="entry name" value="MFS"/>
    <property type="match status" value="1"/>
</dbReference>
<feature type="transmembrane region" description="Helical" evidence="6">
    <location>
        <begin position="12"/>
        <end position="32"/>
    </location>
</feature>
<feature type="transmembrane region" description="Helical" evidence="6">
    <location>
        <begin position="284"/>
        <end position="302"/>
    </location>
</feature>
<feature type="transmembrane region" description="Helical" evidence="6">
    <location>
        <begin position="372"/>
        <end position="393"/>
    </location>
</feature>
<dbReference type="PANTHER" id="PTHR23523:SF2">
    <property type="entry name" value="2-NITROIMIDAZOLE TRANSPORTER"/>
    <property type="match status" value="1"/>
</dbReference>
<evidence type="ECO:0000256" key="5">
    <source>
        <dbReference type="ARBA" id="ARBA00023136"/>
    </source>
</evidence>
<dbReference type="STRING" id="545501.BN997_02020"/>
<evidence type="ECO:0000256" key="6">
    <source>
        <dbReference type="SAM" id="Phobius"/>
    </source>
</evidence>
<dbReference type="OrthoDB" id="9797740at2"/>
<dbReference type="SUPFAM" id="SSF103473">
    <property type="entry name" value="MFS general substrate transporter"/>
    <property type="match status" value="1"/>
</dbReference>
<dbReference type="InterPro" id="IPR011701">
    <property type="entry name" value="MFS"/>
</dbReference>
<keyword evidence="3 6" id="KW-0812">Transmembrane</keyword>
<name>A0A0A1MRB6_9BACI</name>
<evidence type="ECO:0000256" key="3">
    <source>
        <dbReference type="ARBA" id="ARBA00022692"/>
    </source>
</evidence>
<feature type="transmembrane region" description="Helical" evidence="6">
    <location>
        <begin position="52"/>
        <end position="71"/>
    </location>
</feature>
<feature type="transmembrane region" description="Helical" evidence="6">
    <location>
        <begin position="140"/>
        <end position="161"/>
    </location>
</feature>
<dbReference type="GO" id="GO:0005886">
    <property type="term" value="C:plasma membrane"/>
    <property type="evidence" value="ECO:0007669"/>
    <property type="project" value="UniProtKB-SubCell"/>
</dbReference>
<keyword evidence="4 6" id="KW-1133">Transmembrane helix</keyword>
<dbReference type="Gene3D" id="1.20.1250.20">
    <property type="entry name" value="MFS general substrate transporter like domains"/>
    <property type="match status" value="1"/>
</dbReference>
<feature type="transmembrane region" description="Helical" evidence="6">
    <location>
        <begin position="78"/>
        <end position="99"/>
    </location>
</feature>
<dbReference type="AlphaFoldDB" id="A0A0A1MRB6"/>
<feature type="transmembrane region" description="Helical" evidence="6">
    <location>
        <begin position="218"/>
        <end position="236"/>
    </location>
</feature>
<accession>A0A0A1MRB6</accession>
<evidence type="ECO:0000313" key="8">
    <source>
        <dbReference type="EMBL" id="CEI82162.1"/>
    </source>
</evidence>
<dbReference type="EMBL" id="CDGG01000001">
    <property type="protein sequence ID" value="CEI82162.1"/>
    <property type="molecule type" value="Genomic_DNA"/>
</dbReference>
<feature type="transmembrane region" description="Helical" evidence="6">
    <location>
        <begin position="343"/>
        <end position="366"/>
    </location>
</feature>
<dbReference type="RefSeq" id="WP_042531789.1">
    <property type="nucleotide sequence ID" value="NZ_CAXOIH010000015.1"/>
</dbReference>